<protein>
    <submittedName>
        <fullName evidence="1">Uncharacterized protein</fullName>
    </submittedName>
</protein>
<accession>A0A3N4HZR6</accession>
<keyword evidence="2" id="KW-1185">Reference proteome</keyword>
<sequence>IRPATKPRRLSLPALFAKRPPAPANTHITKLQRLNLTPTAEHHLATLSALLYRSQALVSEVKKGREREGDIRGSVEELREELDGVRKAVWEGDVVEVGGGEVEVELKRLVGVVEGELERVVRKVGRR</sequence>
<evidence type="ECO:0000313" key="2">
    <source>
        <dbReference type="Proteomes" id="UP000275078"/>
    </source>
</evidence>
<feature type="non-terminal residue" evidence="1">
    <location>
        <position position="1"/>
    </location>
</feature>
<name>A0A3N4HZR6_ASCIM</name>
<evidence type="ECO:0000313" key="1">
    <source>
        <dbReference type="EMBL" id="RPA78687.1"/>
    </source>
</evidence>
<organism evidence="1 2">
    <name type="scientific">Ascobolus immersus RN42</name>
    <dbReference type="NCBI Taxonomy" id="1160509"/>
    <lineage>
        <taxon>Eukaryota</taxon>
        <taxon>Fungi</taxon>
        <taxon>Dikarya</taxon>
        <taxon>Ascomycota</taxon>
        <taxon>Pezizomycotina</taxon>
        <taxon>Pezizomycetes</taxon>
        <taxon>Pezizales</taxon>
        <taxon>Ascobolaceae</taxon>
        <taxon>Ascobolus</taxon>
    </lineage>
</organism>
<dbReference type="AlphaFoldDB" id="A0A3N4HZR6"/>
<reference evidence="1 2" key="1">
    <citation type="journal article" date="2018" name="Nat. Ecol. Evol.">
        <title>Pezizomycetes genomes reveal the molecular basis of ectomycorrhizal truffle lifestyle.</title>
        <authorList>
            <person name="Murat C."/>
            <person name="Payen T."/>
            <person name="Noel B."/>
            <person name="Kuo A."/>
            <person name="Morin E."/>
            <person name="Chen J."/>
            <person name="Kohler A."/>
            <person name="Krizsan K."/>
            <person name="Balestrini R."/>
            <person name="Da Silva C."/>
            <person name="Montanini B."/>
            <person name="Hainaut M."/>
            <person name="Levati E."/>
            <person name="Barry K.W."/>
            <person name="Belfiori B."/>
            <person name="Cichocki N."/>
            <person name="Clum A."/>
            <person name="Dockter R.B."/>
            <person name="Fauchery L."/>
            <person name="Guy J."/>
            <person name="Iotti M."/>
            <person name="Le Tacon F."/>
            <person name="Lindquist E.A."/>
            <person name="Lipzen A."/>
            <person name="Malagnac F."/>
            <person name="Mello A."/>
            <person name="Molinier V."/>
            <person name="Miyauchi S."/>
            <person name="Poulain J."/>
            <person name="Riccioni C."/>
            <person name="Rubini A."/>
            <person name="Sitrit Y."/>
            <person name="Splivallo R."/>
            <person name="Traeger S."/>
            <person name="Wang M."/>
            <person name="Zifcakova L."/>
            <person name="Wipf D."/>
            <person name="Zambonelli A."/>
            <person name="Paolocci F."/>
            <person name="Nowrousian M."/>
            <person name="Ottonello S."/>
            <person name="Baldrian P."/>
            <person name="Spatafora J.W."/>
            <person name="Henrissat B."/>
            <person name="Nagy L.G."/>
            <person name="Aury J.M."/>
            <person name="Wincker P."/>
            <person name="Grigoriev I.V."/>
            <person name="Bonfante P."/>
            <person name="Martin F.M."/>
        </authorList>
    </citation>
    <scope>NUCLEOTIDE SEQUENCE [LARGE SCALE GENOMIC DNA]</scope>
    <source>
        <strain evidence="1 2">RN42</strain>
    </source>
</reference>
<dbReference type="Proteomes" id="UP000275078">
    <property type="component" value="Unassembled WGS sequence"/>
</dbReference>
<proteinExistence type="predicted"/>
<dbReference type="EMBL" id="ML119708">
    <property type="protein sequence ID" value="RPA78687.1"/>
    <property type="molecule type" value="Genomic_DNA"/>
</dbReference>
<gene>
    <name evidence="1" type="ORF">BJ508DRAFT_329007</name>
</gene>